<evidence type="ECO:0000313" key="2">
    <source>
        <dbReference type="Proteomes" id="UP001319200"/>
    </source>
</evidence>
<sequence>MQYFTEAPVSLKADMQDEIIEIKLWGLYLLSTRASIYNEILEASLDHGPVEKNPQKPGRITFRFKVKEWESKIKKLLYLHRIPVIVTSNVSYYPASFTRQPQMVA</sequence>
<accession>A0AAP2GM91</accession>
<dbReference type="RefSeq" id="WP_254169692.1">
    <property type="nucleotide sequence ID" value="NZ_JAHESF010000054.1"/>
</dbReference>
<comment type="caution">
    <text evidence="1">The sequence shown here is derived from an EMBL/GenBank/DDBJ whole genome shotgun (WGS) entry which is preliminary data.</text>
</comment>
<dbReference type="AlphaFoldDB" id="A0AAP2GM91"/>
<proteinExistence type="predicted"/>
<protein>
    <submittedName>
        <fullName evidence="1">Uncharacterized protein</fullName>
    </submittedName>
</protein>
<reference evidence="1 2" key="1">
    <citation type="submission" date="2021-05" db="EMBL/GenBank/DDBJ databases">
        <title>A Polyphasic approach of four new species of the genus Ohtaekwangia: Ohtaekwangia histidinii sp. nov., Ohtaekwangia cretensis sp. nov., Ohtaekwangia indiensis sp. nov., Ohtaekwangia reichenbachii sp. nov. from diverse environment.</title>
        <authorList>
            <person name="Octaviana S."/>
        </authorList>
    </citation>
    <scope>NUCLEOTIDE SEQUENCE [LARGE SCALE GENOMIC DNA]</scope>
    <source>
        <strain evidence="1 2">PWU4</strain>
    </source>
</reference>
<evidence type="ECO:0000313" key="1">
    <source>
        <dbReference type="EMBL" id="MBT1701004.1"/>
    </source>
</evidence>
<keyword evidence="2" id="KW-1185">Reference proteome</keyword>
<name>A0AAP2GM91_9BACT</name>
<organism evidence="1 2">
    <name type="scientific">Chryseosolibacter histidini</name>
    <dbReference type="NCBI Taxonomy" id="2782349"/>
    <lineage>
        <taxon>Bacteria</taxon>
        <taxon>Pseudomonadati</taxon>
        <taxon>Bacteroidota</taxon>
        <taxon>Cytophagia</taxon>
        <taxon>Cytophagales</taxon>
        <taxon>Chryseotaleaceae</taxon>
        <taxon>Chryseosolibacter</taxon>
    </lineage>
</organism>
<dbReference type="EMBL" id="JAHESF010000054">
    <property type="protein sequence ID" value="MBT1701004.1"/>
    <property type="molecule type" value="Genomic_DNA"/>
</dbReference>
<gene>
    <name evidence="1" type="ORF">KK083_29190</name>
</gene>
<dbReference type="Proteomes" id="UP001319200">
    <property type="component" value="Unassembled WGS sequence"/>
</dbReference>